<dbReference type="GO" id="GO:0006508">
    <property type="term" value="P:proteolysis"/>
    <property type="evidence" value="ECO:0007669"/>
    <property type="project" value="UniProtKB-KW"/>
</dbReference>
<gene>
    <name evidence="2" type="ORF">M8T91_06270</name>
</gene>
<evidence type="ECO:0000313" key="2">
    <source>
        <dbReference type="EMBL" id="WKD51022.1"/>
    </source>
</evidence>
<name>A0ABY9EFQ5_9GAMM</name>
<dbReference type="RefSeq" id="WP_301417893.1">
    <property type="nucleotide sequence ID" value="NZ_CP098023.1"/>
</dbReference>
<dbReference type="Pfam" id="PF13365">
    <property type="entry name" value="Trypsin_2"/>
    <property type="match status" value="1"/>
</dbReference>
<keyword evidence="3" id="KW-1185">Reference proteome</keyword>
<evidence type="ECO:0000313" key="3">
    <source>
        <dbReference type="Proteomes" id="UP001321520"/>
    </source>
</evidence>
<keyword evidence="2" id="KW-0645">Protease</keyword>
<reference evidence="2 3" key="1">
    <citation type="submission" date="2022-05" db="EMBL/GenBank/DDBJ databases">
        <title>Microbulbifer sp. nov., isolated from sponge.</title>
        <authorList>
            <person name="Gao L."/>
        </authorList>
    </citation>
    <scope>NUCLEOTIDE SEQUENCE [LARGE SCALE GENOMIC DNA]</scope>
    <source>
        <strain evidence="2 3">MI-G</strain>
    </source>
</reference>
<feature type="signal peptide" evidence="1">
    <location>
        <begin position="1"/>
        <end position="23"/>
    </location>
</feature>
<dbReference type="GO" id="GO:0008233">
    <property type="term" value="F:peptidase activity"/>
    <property type="evidence" value="ECO:0007669"/>
    <property type="project" value="UniProtKB-KW"/>
</dbReference>
<dbReference type="InterPro" id="IPR043504">
    <property type="entry name" value="Peptidase_S1_PA_chymotrypsin"/>
</dbReference>
<dbReference type="InterPro" id="IPR009003">
    <property type="entry name" value="Peptidase_S1_PA"/>
</dbReference>
<keyword evidence="1" id="KW-0732">Signal</keyword>
<evidence type="ECO:0000256" key="1">
    <source>
        <dbReference type="SAM" id="SignalP"/>
    </source>
</evidence>
<sequence length="467" mass="52282">MKRIIKASLSMLALLLLAGMARAEVDIPNSQGHDFYRSIGMLRGALRCSASFVQVSENTQAPAYFLTNGHCAMDPFPSASGNKVLLNKPVDYTVKFNYFTDTKENASIALHIDKLIYATMKETDFAILSAGASVQELIELGLTPYKLFQEPQQGEPITVAGIPVAVDALQLSTCLADRTLDVVEYHWHWYQMVKNNCKGIAPGSSGSPVFNQHLAMVGIINTTSIGHVGETCYNGNPCEVDEAGAHIDAGKSYFIPSEHFTGCFNTDSGLFDLDQFSCRLPTPPSVEIENYPYFFSGLKASNQYWKFTLKDQETRVRYKEVRLSDQKESCQDINGYSEPVSGMTDFSGWPIAVDREGVHQFCLIKAGDSDEPLPEVIQVFVDNTPPLEAPEVFISPNKTAFQPIFQPPEYSDFYYATGKPAELNCEKVTYQRYYRIPIRITEHPTKVCLYGRDYANNESQYYEYIVE</sequence>
<organism evidence="2 3">
    <name type="scientific">Microbulbifer spongiae</name>
    <dbReference type="NCBI Taxonomy" id="2944933"/>
    <lineage>
        <taxon>Bacteria</taxon>
        <taxon>Pseudomonadati</taxon>
        <taxon>Pseudomonadota</taxon>
        <taxon>Gammaproteobacteria</taxon>
        <taxon>Cellvibrionales</taxon>
        <taxon>Microbulbiferaceae</taxon>
        <taxon>Microbulbifer</taxon>
    </lineage>
</organism>
<keyword evidence="2" id="KW-0378">Hydrolase</keyword>
<dbReference type="EMBL" id="CP098023">
    <property type="protein sequence ID" value="WKD51022.1"/>
    <property type="molecule type" value="Genomic_DNA"/>
</dbReference>
<proteinExistence type="predicted"/>
<dbReference type="Gene3D" id="2.40.10.10">
    <property type="entry name" value="Trypsin-like serine proteases"/>
    <property type="match status" value="2"/>
</dbReference>
<dbReference type="Proteomes" id="UP001321520">
    <property type="component" value="Chromosome"/>
</dbReference>
<feature type="chain" id="PRO_5046290445" evidence="1">
    <location>
        <begin position="24"/>
        <end position="467"/>
    </location>
</feature>
<accession>A0ABY9EFQ5</accession>
<dbReference type="SUPFAM" id="SSF50494">
    <property type="entry name" value="Trypsin-like serine proteases"/>
    <property type="match status" value="1"/>
</dbReference>
<protein>
    <submittedName>
        <fullName evidence="2">Serine protease</fullName>
    </submittedName>
</protein>